<dbReference type="Proteomes" id="UP001476247">
    <property type="component" value="Unassembled WGS sequence"/>
</dbReference>
<keyword evidence="2" id="KW-1185">Reference proteome</keyword>
<accession>A0ABP9XLK8</accession>
<evidence type="ECO:0000313" key="1">
    <source>
        <dbReference type="EMBL" id="GAA5795684.1"/>
    </source>
</evidence>
<dbReference type="EMBL" id="BAABUJ010000005">
    <property type="protein sequence ID" value="GAA5795684.1"/>
    <property type="molecule type" value="Genomic_DNA"/>
</dbReference>
<protein>
    <recommendedName>
        <fullName evidence="3">Chromo domain-containing protein</fullName>
    </recommendedName>
</protein>
<proteinExistence type="predicted"/>
<name>A0ABP9XLK8_9FUNG</name>
<sequence>MNKGKRSQAVYPNIADSILTSVCLPVVSPSLRKTFTRPDTLRLFVPPEEDYESDEEAVREKERKKIKDKYKRKSIKKVSGKIKNDTGQVEYKITWHGTEEPEIVPSKGLQDHPDWALVEAYEYFRAKTQYNSVNGDPEI</sequence>
<evidence type="ECO:0000313" key="2">
    <source>
        <dbReference type="Proteomes" id="UP001476247"/>
    </source>
</evidence>
<evidence type="ECO:0008006" key="3">
    <source>
        <dbReference type="Google" id="ProtNLM"/>
    </source>
</evidence>
<comment type="caution">
    <text evidence="1">The sequence shown here is derived from an EMBL/GenBank/DDBJ whole genome shotgun (WGS) entry which is preliminary data.</text>
</comment>
<reference evidence="1 2" key="1">
    <citation type="submission" date="2024-04" db="EMBL/GenBank/DDBJ databases">
        <title>genome sequences of Mucor flavus KT1a and Helicostylum pulchrum KT1b strains isolation_sourced from the surface of a dry-aged beef.</title>
        <authorList>
            <person name="Toyotome T."/>
            <person name="Hosono M."/>
            <person name="Torimaru M."/>
            <person name="Fukuda K."/>
            <person name="Mikami N."/>
        </authorList>
    </citation>
    <scope>NUCLEOTIDE SEQUENCE [LARGE SCALE GENOMIC DNA]</scope>
    <source>
        <strain evidence="1 2">KT1b</strain>
    </source>
</reference>
<gene>
    <name evidence="1" type="ORF">HPULCUR_001046</name>
</gene>
<organism evidence="1 2">
    <name type="scientific">Helicostylum pulchrum</name>
    <dbReference type="NCBI Taxonomy" id="562976"/>
    <lineage>
        <taxon>Eukaryota</taxon>
        <taxon>Fungi</taxon>
        <taxon>Fungi incertae sedis</taxon>
        <taxon>Mucoromycota</taxon>
        <taxon>Mucoromycotina</taxon>
        <taxon>Mucoromycetes</taxon>
        <taxon>Mucorales</taxon>
        <taxon>Mucorineae</taxon>
        <taxon>Mucoraceae</taxon>
        <taxon>Helicostylum</taxon>
    </lineage>
</organism>